<dbReference type="NCBIfam" id="NF038280">
    <property type="entry name" value="IS607_TnpB"/>
    <property type="match status" value="1"/>
</dbReference>
<keyword evidence="8" id="KW-0540">Nuclease</keyword>
<accession>A0ABU6EXX7</accession>
<dbReference type="InterPro" id="IPR001959">
    <property type="entry name" value="Transposase"/>
</dbReference>
<dbReference type="NCBIfam" id="TIGR01766">
    <property type="entry name" value="IS200/IS605 family accessory protein TnpB-like domain"/>
    <property type="match status" value="1"/>
</dbReference>
<dbReference type="GO" id="GO:0004519">
    <property type="term" value="F:endonuclease activity"/>
    <property type="evidence" value="ECO:0007669"/>
    <property type="project" value="UniProtKB-KW"/>
</dbReference>
<keyword evidence="4" id="KW-0233">DNA recombination</keyword>
<reference evidence="8 9" key="1">
    <citation type="submission" date="2022-10" db="EMBL/GenBank/DDBJ databases">
        <authorList>
            <person name="Xie J."/>
            <person name="Shen N."/>
        </authorList>
    </citation>
    <scope>NUCLEOTIDE SEQUENCE [LARGE SCALE GENOMIC DNA]</scope>
    <source>
        <strain evidence="8 9">YIM65594</strain>
    </source>
</reference>
<comment type="similarity">
    <text evidence="1">In the C-terminal section; belongs to the transposase 35 family.</text>
</comment>
<dbReference type="NCBIfam" id="NF040570">
    <property type="entry name" value="guided_TnpB"/>
    <property type="match status" value="1"/>
</dbReference>
<dbReference type="RefSeq" id="WP_326014188.1">
    <property type="nucleotide sequence ID" value="NZ_JAOZYC010000012.1"/>
</dbReference>
<dbReference type="Pfam" id="PF01385">
    <property type="entry name" value="OrfB_IS605"/>
    <property type="match status" value="1"/>
</dbReference>
<dbReference type="Proteomes" id="UP001354931">
    <property type="component" value="Unassembled WGS sequence"/>
</dbReference>
<protein>
    <submittedName>
        <fullName evidence="8">IS607 family element RNA-guided endonuclease TnpB</fullName>
    </submittedName>
</protein>
<evidence type="ECO:0000259" key="7">
    <source>
        <dbReference type="Pfam" id="PF07282"/>
    </source>
</evidence>
<feature type="domain" description="Cas12f1-like TNB" evidence="7">
    <location>
        <begin position="345"/>
        <end position="412"/>
    </location>
</feature>
<feature type="compositionally biased region" description="Basic and acidic residues" evidence="5">
    <location>
        <begin position="270"/>
        <end position="288"/>
    </location>
</feature>
<evidence type="ECO:0000256" key="3">
    <source>
        <dbReference type="ARBA" id="ARBA00023125"/>
    </source>
</evidence>
<feature type="compositionally biased region" description="Basic and acidic residues" evidence="5">
    <location>
        <begin position="240"/>
        <end position="256"/>
    </location>
</feature>
<keyword evidence="2" id="KW-0815">Transposition</keyword>
<evidence type="ECO:0000256" key="1">
    <source>
        <dbReference type="ARBA" id="ARBA00008761"/>
    </source>
</evidence>
<dbReference type="EMBL" id="JAOZYC010000012">
    <property type="protein sequence ID" value="MEB8336547.1"/>
    <property type="molecule type" value="Genomic_DNA"/>
</dbReference>
<feature type="region of interest" description="Disordered" evidence="5">
    <location>
        <begin position="239"/>
        <end position="292"/>
    </location>
</feature>
<keyword evidence="8" id="KW-0255">Endonuclease</keyword>
<evidence type="ECO:0000256" key="2">
    <source>
        <dbReference type="ARBA" id="ARBA00022578"/>
    </source>
</evidence>
<proteinExistence type="inferred from homology"/>
<evidence type="ECO:0000256" key="4">
    <source>
        <dbReference type="ARBA" id="ARBA00023172"/>
    </source>
</evidence>
<evidence type="ECO:0000259" key="6">
    <source>
        <dbReference type="Pfam" id="PF01385"/>
    </source>
</evidence>
<evidence type="ECO:0000256" key="5">
    <source>
        <dbReference type="SAM" id="MobiDB-lite"/>
    </source>
</evidence>
<feature type="domain" description="Probable transposase IS891/IS1136/IS1341" evidence="6">
    <location>
        <begin position="207"/>
        <end position="333"/>
    </location>
</feature>
<dbReference type="InterPro" id="IPR010095">
    <property type="entry name" value="Cas12f1-like_TNB"/>
</dbReference>
<keyword evidence="3" id="KW-0238">DNA-binding</keyword>
<feature type="compositionally biased region" description="Basic and acidic residues" evidence="5">
    <location>
        <begin position="473"/>
        <end position="496"/>
    </location>
</feature>
<keyword evidence="9" id="KW-1185">Reference proteome</keyword>
<dbReference type="InterPro" id="IPR053470">
    <property type="entry name" value="RNA-guided_DNA_endonuclease"/>
</dbReference>
<gene>
    <name evidence="8" type="primary">tnpB</name>
    <name evidence="8" type="ORF">OKJ99_03310</name>
</gene>
<feature type="compositionally biased region" description="Basic residues" evidence="5">
    <location>
        <begin position="257"/>
        <end position="267"/>
    </location>
</feature>
<name>A0ABU6EXX7_9ACTN</name>
<organism evidence="8 9">
    <name type="scientific">Streptomyces endophyticus</name>
    <dbReference type="NCBI Taxonomy" id="714166"/>
    <lineage>
        <taxon>Bacteria</taxon>
        <taxon>Bacillati</taxon>
        <taxon>Actinomycetota</taxon>
        <taxon>Actinomycetes</taxon>
        <taxon>Kitasatosporales</taxon>
        <taxon>Streptomycetaceae</taxon>
        <taxon>Streptomyces</taxon>
    </lineage>
</organism>
<comment type="caution">
    <text evidence="8">The sequence shown here is derived from an EMBL/GenBank/DDBJ whole genome shotgun (WGS) entry which is preliminary data.</text>
</comment>
<evidence type="ECO:0000313" key="9">
    <source>
        <dbReference type="Proteomes" id="UP001354931"/>
    </source>
</evidence>
<feature type="region of interest" description="Disordered" evidence="5">
    <location>
        <begin position="421"/>
        <end position="505"/>
    </location>
</feature>
<dbReference type="Pfam" id="PF07282">
    <property type="entry name" value="Cas12f1-like_TNB"/>
    <property type="match status" value="1"/>
</dbReference>
<sequence length="505" mass="56221">MRKFTARPGFTVLAHQLALDPNATAMGRLHSHAGAARAAYNWAVGYVTSVWWQRRAEQTYGIDEDQLTPWRSWSLPALRKAFNAAKHTDARFAGWWQENSKEAYNTGLAHASAAFDNYAKSKSGKRKGPRMGVPRFKVKRTARLSCRFTTGAIRIEPSGRHVTLPRIGTVRLYEDASRLRDLADAGHLRFLSATIRLERGRWFVALQVEQRHELLKVARPDAAVGIDLGIKTLAVLADSDGNRGQEPNPRHLDRAQKQLRRANRVASRRQGPDRRTGQQPSKRWEKANRARNTIHHRVANLREDTLHQLTTRLSDQYGTIVVEDLNVAGMGRNRRLSRRIADAAFGEIRRQLTYKTRRRGTRLVVADRWYPSSKTCSRCGAVKAKLPLSVRVFACDACGLVLDRDDNAARNLAALAARTTSRTGTGVAGDLDPTVVGSKPRGADHKTRTTRPRRQAGTGRAGGAIPGPRAGRKRETVNRTPERTPHPGETVTDHPGRNTGIAETS</sequence>
<keyword evidence="8" id="KW-0378">Hydrolase</keyword>
<evidence type="ECO:0000313" key="8">
    <source>
        <dbReference type="EMBL" id="MEB8336547.1"/>
    </source>
</evidence>